<dbReference type="EMBL" id="JBAHYK010000994">
    <property type="protein sequence ID" value="KAL0570100.1"/>
    <property type="molecule type" value="Genomic_DNA"/>
</dbReference>
<sequence length="224" mass="23995">MVLTRGQAARTRLAQQHTDQFVTSTATPTPRSSPRKRTSVSVPKLKAKATAKKIPTTSKGKDKAKANAPKSETSTPYVSTPEHPFGRAWPPTPRAPRKSDGPSLKPDFPSHLASSPHPSINGTALVLSDADDFDDAGTPTPAAPSAHHPCLPTPVPPPDDDDTSTVVLSDSDDDHRTPPFLSPRDIAAGIPGKWERKRGESSRRLVVVPEDADVQRDASFHAVF</sequence>
<comment type="caution">
    <text evidence="2">The sequence shown here is derived from an EMBL/GenBank/DDBJ whole genome shotgun (WGS) entry which is preliminary data.</text>
</comment>
<feature type="region of interest" description="Disordered" evidence="1">
    <location>
        <begin position="1"/>
        <end position="187"/>
    </location>
</feature>
<accession>A0ABR3F4S3</accession>
<evidence type="ECO:0000313" key="2">
    <source>
        <dbReference type="EMBL" id="KAL0570100.1"/>
    </source>
</evidence>
<feature type="compositionally biased region" description="Low complexity" evidence="1">
    <location>
        <begin position="136"/>
        <end position="149"/>
    </location>
</feature>
<organism evidence="2 3">
    <name type="scientific">Marasmius crinis-equi</name>
    <dbReference type="NCBI Taxonomy" id="585013"/>
    <lineage>
        <taxon>Eukaryota</taxon>
        <taxon>Fungi</taxon>
        <taxon>Dikarya</taxon>
        <taxon>Basidiomycota</taxon>
        <taxon>Agaricomycotina</taxon>
        <taxon>Agaricomycetes</taxon>
        <taxon>Agaricomycetidae</taxon>
        <taxon>Agaricales</taxon>
        <taxon>Marasmiineae</taxon>
        <taxon>Marasmiaceae</taxon>
        <taxon>Marasmius</taxon>
    </lineage>
</organism>
<keyword evidence="3" id="KW-1185">Reference proteome</keyword>
<protein>
    <submittedName>
        <fullName evidence="2">Uncharacterized protein</fullName>
    </submittedName>
</protein>
<name>A0ABR3F4S3_9AGAR</name>
<dbReference type="Proteomes" id="UP001465976">
    <property type="component" value="Unassembled WGS sequence"/>
</dbReference>
<evidence type="ECO:0000256" key="1">
    <source>
        <dbReference type="SAM" id="MobiDB-lite"/>
    </source>
</evidence>
<feature type="compositionally biased region" description="Polar residues" evidence="1">
    <location>
        <begin position="112"/>
        <end position="122"/>
    </location>
</feature>
<proteinExistence type="predicted"/>
<gene>
    <name evidence="2" type="ORF">V5O48_011860</name>
</gene>
<evidence type="ECO:0000313" key="3">
    <source>
        <dbReference type="Proteomes" id="UP001465976"/>
    </source>
</evidence>
<feature type="compositionally biased region" description="Low complexity" evidence="1">
    <location>
        <begin position="22"/>
        <end position="32"/>
    </location>
</feature>
<reference evidence="2 3" key="1">
    <citation type="submission" date="2024-02" db="EMBL/GenBank/DDBJ databases">
        <title>A draft genome for the cacao thread blight pathogen Marasmius crinis-equi.</title>
        <authorList>
            <person name="Cohen S.P."/>
            <person name="Baruah I.K."/>
            <person name="Amoako-Attah I."/>
            <person name="Bukari Y."/>
            <person name="Meinhardt L.W."/>
            <person name="Bailey B.A."/>
        </authorList>
    </citation>
    <scope>NUCLEOTIDE SEQUENCE [LARGE SCALE GENOMIC DNA]</scope>
    <source>
        <strain evidence="2 3">GH-76</strain>
    </source>
</reference>